<dbReference type="EMBL" id="RAPQ01000009">
    <property type="protein sequence ID" value="RKE02106.1"/>
    <property type="molecule type" value="Genomic_DNA"/>
</dbReference>
<dbReference type="Gene3D" id="2.60.120.10">
    <property type="entry name" value="Jelly Rolls"/>
    <property type="match status" value="1"/>
</dbReference>
<dbReference type="PANTHER" id="PTHR37943:SF1">
    <property type="entry name" value="PROTEIN VES"/>
    <property type="match status" value="1"/>
</dbReference>
<reference evidence="1 2" key="1">
    <citation type="submission" date="2018-09" db="EMBL/GenBank/DDBJ databases">
        <title>Genomic Encyclopedia of Archaeal and Bacterial Type Strains, Phase II (KMG-II): from individual species to whole genera.</title>
        <authorList>
            <person name="Goeker M."/>
        </authorList>
    </citation>
    <scope>NUCLEOTIDE SEQUENCE [LARGE SCALE GENOMIC DNA]</scope>
    <source>
        <strain evidence="1 2">DSM 21950</strain>
    </source>
</reference>
<accession>A0A419X2X5</accession>
<dbReference type="InterPro" id="IPR010282">
    <property type="entry name" value="Uncharacterised_HutD/Ves"/>
</dbReference>
<evidence type="ECO:0000313" key="2">
    <source>
        <dbReference type="Proteomes" id="UP000284531"/>
    </source>
</evidence>
<dbReference type="AlphaFoldDB" id="A0A419X2X5"/>
<sequence length="208" mass="23529">MKKLAQNKHFPAGNHQELKERKVNNYRIKKEHLTSKWAGGETTELFIFPEGSEYKKGDFLFRISSATVEIEESSFTPLPGVERILMVLDGQMKLEHENHHSKLLEALDSDHFSGEWNTLSKGKCTDFNLMCKSGTKGKVKGFKASENTEQQIDMDGKINFIFLYKGCIEINGATLNDGDLLIVDSPALNRTVKALQESKFVMVNMIQV</sequence>
<name>A0A419X2X5_9BACT</name>
<protein>
    <submittedName>
        <fullName evidence="1">HutD protein</fullName>
    </submittedName>
</protein>
<dbReference type="RefSeq" id="WP_120239966.1">
    <property type="nucleotide sequence ID" value="NZ_RAPQ01000009.1"/>
</dbReference>
<dbReference type="InterPro" id="IPR014710">
    <property type="entry name" value="RmlC-like_jellyroll"/>
</dbReference>
<comment type="caution">
    <text evidence="1">The sequence shown here is derived from an EMBL/GenBank/DDBJ whole genome shotgun (WGS) entry which is preliminary data.</text>
</comment>
<organism evidence="1 2">
    <name type="scientific">Marinifilum flexuosum</name>
    <dbReference type="NCBI Taxonomy" id="1117708"/>
    <lineage>
        <taxon>Bacteria</taxon>
        <taxon>Pseudomonadati</taxon>
        <taxon>Bacteroidota</taxon>
        <taxon>Bacteroidia</taxon>
        <taxon>Marinilabiliales</taxon>
        <taxon>Marinifilaceae</taxon>
    </lineage>
</organism>
<dbReference type="SUPFAM" id="SSF51182">
    <property type="entry name" value="RmlC-like cupins"/>
    <property type="match status" value="1"/>
</dbReference>
<keyword evidence="2" id="KW-1185">Reference proteome</keyword>
<dbReference type="Pfam" id="PF05962">
    <property type="entry name" value="HutD"/>
    <property type="match status" value="1"/>
</dbReference>
<proteinExistence type="predicted"/>
<dbReference type="OrthoDB" id="9786443at2"/>
<dbReference type="InterPro" id="IPR011051">
    <property type="entry name" value="RmlC_Cupin_sf"/>
</dbReference>
<evidence type="ECO:0000313" key="1">
    <source>
        <dbReference type="EMBL" id="RKE02106.1"/>
    </source>
</evidence>
<dbReference type="Proteomes" id="UP000284531">
    <property type="component" value="Unassembled WGS sequence"/>
</dbReference>
<dbReference type="PANTHER" id="PTHR37943">
    <property type="entry name" value="PROTEIN VES"/>
    <property type="match status" value="1"/>
</dbReference>
<gene>
    <name evidence="1" type="ORF">BXY64_2187</name>
</gene>